<dbReference type="SUPFAM" id="SSF88688">
    <property type="entry name" value="Families 57/38 glycoside transferase middle domain"/>
    <property type="match status" value="1"/>
</dbReference>
<evidence type="ECO:0000256" key="3">
    <source>
        <dbReference type="ARBA" id="ARBA00022801"/>
    </source>
</evidence>
<dbReference type="Gene3D" id="2.70.98.30">
    <property type="entry name" value="Golgi alpha-mannosidase II, domain 4"/>
    <property type="match status" value="1"/>
</dbReference>
<reference evidence="7 8" key="1">
    <citation type="journal article" date="2018" name="ISME J.">
        <title>A methanotrophic archaeon couples anaerobic oxidation of methane to Fe(III) reduction.</title>
        <authorList>
            <person name="Cai C."/>
            <person name="Leu A.O."/>
            <person name="Xie G.J."/>
            <person name="Guo J."/>
            <person name="Feng Y."/>
            <person name="Zhao J.X."/>
            <person name="Tyson G.W."/>
            <person name="Yuan Z."/>
            <person name="Hu S."/>
        </authorList>
    </citation>
    <scope>NUCLEOTIDE SEQUENCE [LARGE SCALE GENOMIC DNA]</scope>
    <source>
        <strain evidence="7">FeB_12</strain>
    </source>
</reference>
<keyword evidence="5" id="KW-0732">Signal</keyword>
<dbReference type="AlphaFoldDB" id="A0A855X3V0"/>
<comment type="similarity">
    <text evidence="1">Belongs to the glycosyl hydrolase 38 family.</text>
</comment>
<dbReference type="FunFam" id="1.20.1270.50:FF:000004">
    <property type="entry name" value="alpha-mannosidase 2C1 isoform X1"/>
    <property type="match status" value="1"/>
</dbReference>
<keyword evidence="2" id="KW-0479">Metal-binding</keyword>
<feature type="domain" description="Glycoside hydrolase family 38 central" evidence="6">
    <location>
        <begin position="306"/>
        <end position="384"/>
    </location>
</feature>
<dbReference type="Pfam" id="PF01074">
    <property type="entry name" value="Glyco_hydro_38N"/>
    <property type="match status" value="1"/>
</dbReference>
<dbReference type="Pfam" id="PF09261">
    <property type="entry name" value="Alpha-mann_mid"/>
    <property type="match status" value="1"/>
</dbReference>
<dbReference type="InterPro" id="IPR027291">
    <property type="entry name" value="Glyco_hydro_38_N_sf"/>
</dbReference>
<dbReference type="Gene3D" id="3.20.110.10">
    <property type="entry name" value="Glycoside hydrolase 38, N terminal domain"/>
    <property type="match status" value="1"/>
</dbReference>
<dbReference type="SUPFAM" id="SSF74650">
    <property type="entry name" value="Galactose mutarotase-like"/>
    <property type="match status" value="1"/>
</dbReference>
<organism evidence="7 8">
    <name type="scientific">candidate division GN15 bacterium</name>
    <dbReference type="NCBI Taxonomy" id="2072418"/>
    <lineage>
        <taxon>Bacteria</taxon>
        <taxon>candidate division GN15</taxon>
    </lineage>
</organism>
<dbReference type="SMART" id="SM00872">
    <property type="entry name" value="Alpha-mann_mid"/>
    <property type="match status" value="1"/>
</dbReference>
<dbReference type="Pfam" id="PF17677">
    <property type="entry name" value="Glyco_hydro38C2"/>
    <property type="match status" value="1"/>
</dbReference>
<proteinExistence type="inferred from homology"/>
<dbReference type="GO" id="GO:0009313">
    <property type="term" value="P:oligosaccharide catabolic process"/>
    <property type="evidence" value="ECO:0007669"/>
    <property type="project" value="TreeGrafter"/>
</dbReference>
<dbReference type="InterPro" id="IPR000602">
    <property type="entry name" value="Glyco_hydro_38_N"/>
</dbReference>
<dbReference type="GO" id="GO:0006013">
    <property type="term" value="P:mannose metabolic process"/>
    <property type="evidence" value="ECO:0007669"/>
    <property type="project" value="InterPro"/>
</dbReference>
<dbReference type="EMBL" id="PQAP01000045">
    <property type="protein sequence ID" value="PWB73898.1"/>
    <property type="molecule type" value="Genomic_DNA"/>
</dbReference>
<dbReference type="CDD" id="cd10789">
    <property type="entry name" value="GH38N_AMII_ER_cytosolic"/>
    <property type="match status" value="1"/>
</dbReference>
<evidence type="ECO:0000256" key="4">
    <source>
        <dbReference type="ARBA" id="ARBA00023295"/>
    </source>
</evidence>
<evidence type="ECO:0000313" key="8">
    <source>
        <dbReference type="Proteomes" id="UP000250918"/>
    </source>
</evidence>
<sequence length="999" mass="109824">MKKSIVIFVLAAVLCVPLSLSAEDQPATGKQQKTVNVVGTAHLDTQWRWTIKNSIEEYIPLTFRENYKLMDLYPDYKFSFEGAFKYMIMKEYYPDEYAKLRKYIDRGQWRLAGSWVDPVDVNLPSFESLVRHALYGNGYFKKEFGKTSRDIFLPDCFGFGYALPSIAAHTGIKSFSTQKLSWGSAFGVPFDIGLWEGVDGSAIVAGIRPGNYVAQIEGDLSRDTLWLGRAQRQGDSTGLYAAYMYFGTGDTGGSPDSLSVDWLEKSIKSDGPLKVRSIGSDDLVDIVAAAPDAKLKRYKGELLMTRHGVGCYTSQAAMKRWNRKNELLADATERAAVIASTLGGYSYPREELKDTWIRFLYHQFHDDITGTSIPEAYEYSWNDEILCQNRFAGIFEDAVAASSRGLDTRVKGIPIIVYNPLGIDRTELAVTSVAITDFPNADRGWIGLALADEKAIVTAYGPDNKPVACQIINNEGDSLTIGFQANMPSVGYAVYDLRIEAKPQAAPLLATDSTLENQLVAVKLNQNGDVISIYDKQAQRELLAGPIELQLIYDKPKAWPAWEIQYEDIIQPPRALVAGPAEVNILEKGPARVALEIIRKTDNSSYSTVISLNKGSECVRFDCDVDWAEKETLLKAAFKFTTPNEKITYDLGLGTIERGLNRKELYEVPGQQWADMTSESGDYGVAVLNDCKYGWDHPDKQTLRLTLIHTPGVFENWSWVGDQSTQDIGRHKFSFAIYGHQGDWRAGSVPLQAARFNQPLIAFQTTPHAGSLGDSYSFVQVLNGTGKKPTPATNVMVNALKLAENSDEIVIRLRELNGQPADNIQIKFAQPIISAREIDGVEGPRGDATVTKGILTTSFTPYQPKAFAVKLAAGKNRPLKALDCQPLALPYDLDGISTDADRKDGDFDGLGNTLAGELLPDTIVHLGIPFVTGPQNSGALNVLSCSGQKLTMPSGKFNAFCALVTSVGGPAIGAFTEGTAKVSTAIQDYAEKIGQWNNR</sequence>
<evidence type="ECO:0000256" key="5">
    <source>
        <dbReference type="SAM" id="SignalP"/>
    </source>
</evidence>
<dbReference type="SUPFAM" id="SSF88713">
    <property type="entry name" value="Glycoside hydrolase/deacetylase"/>
    <property type="match status" value="1"/>
</dbReference>
<dbReference type="InterPro" id="IPR011330">
    <property type="entry name" value="Glyco_hydro/deAcase_b/a-brl"/>
</dbReference>
<protein>
    <submittedName>
        <fullName evidence="7">Alpha-mannosidase</fullName>
    </submittedName>
</protein>
<dbReference type="Gene3D" id="1.20.1270.50">
    <property type="entry name" value="Glycoside hydrolase family 38, central domain"/>
    <property type="match status" value="1"/>
</dbReference>
<dbReference type="PANTHER" id="PTHR46017:SF1">
    <property type="entry name" value="ALPHA-MANNOSIDASE 2C1"/>
    <property type="match status" value="1"/>
</dbReference>
<feature type="non-terminal residue" evidence="7">
    <location>
        <position position="999"/>
    </location>
</feature>
<dbReference type="InterPro" id="IPR015341">
    <property type="entry name" value="Glyco_hydro_38_cen"/>
</dbReference>
<dbReference type="Pfam" id="PF07748">
    <property type="entry name" value="Glyco_hydro_38C"/>
    <property type="match status" value="1"/>
</dbReference>
<gene>
    <name evidence="7" type="ORF">C3F09_04635</name>
</gene>
<dbReference type="InterPro" id="IPR041147">
    <property type="entry name" value="GH38_C"/>
</dbReference>
<dbReference type="InterPro" id="IPR028995">
    <property type="entry name" value="Glyco_hydro_57/38_cen_sf"/>
</dbReference>
<dbReference type="GO" id="GO:0004559">
    <property type="term" value="F:alpha-mannosidase activity"/>
    <property type="evidence" value="ECO:0007669"/>
    <property type="project" value="InterPro"/>
</dbReference>
<dbReference type="GO" id="GO:0046872">
    <property type="term" value="F:metal ion binding"/>
    <property type="evidence" value="ECO:0007669"/>
    <property type="project" value="UniProtKB-KW"/>
</dbReference>
<feature type="signal peptide" evidence="5">
    <location>
        <begin position="1"/>
        <end position="22"/>
    </location>
</feature>
<name>A0A855X3V0_9BACT</name>
<evidence type="ECO:0000256" key="1">
    <source>
        <dbReference type="ARBA" id="ARBA00009792"/>
    </source>
</evidence>
<evidence type="ECO:0000259" key="6">
    <source>
        <dbReference type="SMART" id="SM00872"/>
    </source>
</evidence>
<dbReference type="InterPro" id="IPR011682">
    <property type="entry name" value="Glyco_hydro_38_C"/>
</dbReference>
<dbReference type="PANTHER" id="PTHR46017">
    <property type="entry name" value="ALPHA-MANNOSIDASE 2C1"/>
    <property type="match status" value="1"/>
</dbReference>
<dbReference type="InterPro" id="IPR037094">
    <property type="entry name" value="Glyco_hydro_38_cen_sf"/>
</dbReference>
<keyword evidence="3" id="KW-0378">Hydrolase</keyword>
<keyword evidence="4" id="KW-0326">Glycosidase</keyword>
<dbReference type="GO" id="GO:0030246">
    <property type="term" value="F:carbohydrate binding"/>
    <property type="evidence" value="ECO:0007669"/>
    <property type="project" value="InterPro"/>
</dbReference>
<dbReference type="InterPro" id="IPR011013">
    <property type="entry name" value="Gal_mutarotase_sf_dom"/>
</dbReference>
<evidence type="ECO:0000256" key="2">
    <source>
        <dbReference type="ARBA" id="ARBA00022723"/>
    </source>
</evidence>
<comment type="caution">
    <text evidence="7">The sequence shown here is derived from an EMBL/GenBank/DDBJ whole genome shotgun (WGS) entry which is preliminary data.</text>
</comment>
<dbReference type="Proteomes" id="UP000250918">
    <property type="component" value="Unassembled WGS sequence"/>
</dbReference>
<feature type="chain" id="PRO_5032800840" evidence="5">
    <location>
        <begin position="23"/>
        <end position="999"/>
    </location>
</feature>
<evidence type="ECO:0000313" key="7">
    <source>
        <dbReference type="EMBL" id="PWB73898.1"/>
    </source>
</evidence>
<accession>A0A855X3V0</accession>